<keyword evidence="3" id="KW-1185">Reference proteome</keyword>
<evidence type="ECO:0000313" key="3">
    <source>
        <dbReference type="Proteomes" id="UP000663832"/>
    </source>
</evidence>
<dbReference type="OrthoDB" id="10127396at2759"/>
<sequence length="569" mass="63615">MQLVLYRDIGYFAVINYITTTIRFLRMMKFNCCWFLLTFCLIEIATNVHCEIIDQTARAAETAKVCDGDQSIDINIISRTPNTFKCQISYDCNITNHANTLAIFKDDKIVSQCTLRKVAATGGREKTKLEITCNLIMGYAGKNWKFVLGNKSGVNPTIGNETFTVTLDPLLLTKLPSFDITLNEEITSASIVIPDCSHISEIKNLNFQCSSDDDVKKPVTDTCQVTCPVKPDSTYNITLIRLPISIYNGKETANGTFPEERRFETIRIGKPCQNVHSTATKVMNRASSIFMFNISYNCLIANSAKLAVFKDGNIATQCKIDLTYLPRVEKTNVIVTCVNISDHAGQKWPFSFGSMNDHKTNVVNETFTVSLEPLSLRSLPKVQQTVDENITLATIIVEGCSQVAEMAHLYFRCGLGAETERKSLPENCTFTCSVGPAVHYNFQVIRSSIPKYDGVQTSNSTFPEEVLPVPITTTLKPVLYKRTWLSNTTDISVEVIPQSDFDHIESVCQANHTQPSVCMDMKITHSQCTTTLTATFNGTPGCDYRCFFSTVKEGYIDVHSEEYIMSIRK</sequence>
<dbReference type="EMBL" id="CAJNOI010002054">
    <property type="protein sequence ID" value="CAF1455147.1"/>
    <property type="molecule type" value="Genomic_DNA"/>
</dbReference>
<evidence type="ECO:0000313" key="1">
    <source>
        <dbReference type="EMBL" id="CAF1455147.1"/>
    </source>
</evidence>
<dbReference type="Proteomes" id="UP000663832">
    <property type="component" value="Unassembled WGS sequence"/>
</dbReference>
<evidence type="ECO:0000313" key="4">
    <source>
        <dbReference type="Proteomes" id="UP000663877"/>
    </source>
</evidence>
<reference evidence="1" key="1">
    <citation type="submission" date="2021-02" db="EMBL/GenBank/DDBJ databases">
        <authorList>
            <person name="Nowell W R."/>
        </authorList>
    </citation>
    <scope>NUCLEOTIDE SEQUENCE</scope>
</reference>
<evidence type="ECO:0000313" key="2">
    <source>
        <dbReference type="EMBL" id="CAF1631665.1"/>
    </source>
</evidence>
<dbReference type="Proteomes" id="UP000663877">
    <property type="component" value="Unassembled WGS sequence"/>
</dbReference>
<organism evidence="1 4">
    <name type="scientific">Adineta steineri</name>
    <dbReference type="NCBI Taxonomy" id="433720"/>
    <lineage>
        <taxon>Eukaryota</taxon>
        <taxon>Metazoa</taxon>
        <taxon>Spiralia</taxon>
        <taxon>Gnathifera</taxon>
        <taxon>Rotifera</taxon>
        <taxon>Eurotatoria</taxon>
        <taxon>Bdelloidea</taxon>
        <taxon>Adinetida</taxon>
        <taxon>Adinetidae</taxon>
        <taxon>Adineta</taxon>
    </lineage>
</organism>
<accession>A0A815PX05</accession>
<protein>
    <submittedName>
        <fullName evidence="1">Uncharacterized protein</fullName>
    </submittedName>
</protein>
<dbReference type="AlphaFoldDB" id="A0A815PX05"/>
<gene>
    <name evidence="1" type="ORF">BJG266_LOCUS40664</name>
    <name evidence="2" type="ORF">QVE165_LOCUS57541</name>
</gene>
<comment type="caution">
    <text evidence="1">The sequence shown here is derived from an EMBL/GenBank/DDBJ whole genome shotgun (WGS) entry which is preliminary data.</text>
</comment>
<proteinExistence type="predicted"/>
<name>A0A815PX05_9BILA</name>
<dbReference type="EMBL" id="CAJNOM010002378">
    <property type="protein sequence ID" value="CAF1631665.1"/>
    <property type="molecule type" value="Genomic_DNA"/>
</dbReference>